<reference evidence="4 5" key="1">
    <citation type="submission" date="2016-02" db="EMBL/GenBank/DDBJ databases">
        <title>Draft Genome for Tepidibacillus decaturensis nov. sp. Strain Z9, an Anaerobic, Moderately Thermophilic and Heterotrophic Bacterium from Deep Subsurface of the Illinois Basin, USA.</title>
        <authorList>
            <person name="Dong Y."/>
            <person name="Chang J.Y."/>
            <person name="Sanford R."/>
            <person name="Fouke B.W."/>
        </authorList>
    </citation>
    <scope>NUCLEOTIDE SEQUENCE [LARGE SCALE GENOMIC DNA]</scope>
    <source>
        <strain evidence="4 5">Z9</strain>
    </source>
</reference>
<feature type="compositionally biased region" description="Polar residues" evidence="1">
    <location>
        <begin position="59"/>
        <end position="76"/>
    </location>
</feature>
<evidence type="ECO:0000259" key="3">
    <source>
        <dbReference type="PROSITE" id="PS51677"/>
    </source>
</evidence>
<feature type="compositionally biased region" description="Basic and acidic residues" evidence="1">
    <location>
        <begin position="30"/>
        <end position="43"/>
    </location>
</feature>
<dbReference type="AlphaFoldDB" id="A0A135L6C7"/>
<feature type="region of interest" description="Disordered" evidence="1">
    <location>
        <begin position="23"/>
        <end position="76"/>
    </location>
</feature>
<dbReference type="Pfam" id="PF01522">
    <property type="entry name" value="Polysacc_deac_1"/>
    <property type="match status" value="1"/>
</dbReference>
<accession>A0A135L6C7</accession>
<proteinExistence type="predicted"/>
<dbReference type="SUPFAM" id="SSF88713">
    <property type="entry name" value="Glycoside hydrolase/deacetylase"/>
    <property type="match status" value="1"/>
</dbReference>
<feature type="domain" description="NodB homology" evidence="3">
    <location>
        <begin position="97"/>
        <end position="284"/>
    </location>
</feature>
<dbReference type="STRING" id="1413211.U473_10400"/>
<feature type="chain" id="PRO_5039405494" description="NodB homology domain-containing protein" evidence="2">
    <location>
        <begin position="19"/>
        <end position="295"/>
    </location>
</feature>
<evidence type="ECO:0000256" key="1">
    <source>
        <dbReference type="SAM" id="MobiDB-lite"/>
    </source>
</evidence>
<keyword evidence="2" id="KW-0732">Signal</keyword>
<comment type="caution">
    <text evidence="4">The sequence shown here is derived from an EMBL/GenBank/DDBJ whole genome shotgun (WGS) entry which is preliminary data.</text>
</comment>
<evidence type="ECO:0000256" key="2">
    <source>
        <dbReference type="SAM" id="SignalP"/>
    </source>
</evidence>
<dbReference type="EMBL" id="LSKU01000001">
    <property type="protein sequence ID" value="KXG44373.1"/>
    <property type="molecule type" value="Genomic_DNA"/>
</dbReference>
<feature type="signal peptide" evidence="2">
    <location>
        <begin position="1"/>
        <end position="18"/>
    </location>
</feature>
<dbReference type="PROSITE" id="PS51677">
    <property type="entry name" value="NODB"/>
    <property type="match status" value="1"/>
</dbReference>
<name>A0A135L6C7_9BACI</name>
<dbReference type="CDD" id="cd10917">
    <property type="entry name" value="CE4_NodB_like_6s_7s"/>
    <property type="match status" value="1"/>
</dbReference>
<gene>
    <name evidence="4" type="ORF">U473_10400</name>
</gene>
<dbReference type="Gene3D" id="3.20.20.370">
    <property type="entry name" value="Glycoside hydrolase/deacetylase"/>
    <property type="match status" value="1"/>
</dbReference>
<dbReference type="PANTHER" id="PTHR10587">
    <property type="entry name" value="GLYCOSYL TRANSFERASE-RELATED"/>
    <property type="match status" value="1"/>
</dbReference>
<dbReference type="PROSITE" id="PS51257">
    <property type="entry name" value="PROKAR_LIPOPROTEIN"/>
    <property type="match status" value="1"/>
</dbReference>
<dbReference type="GO" id="GO:0005975">
    <property type="term" value="P:carbohydrate metabolic process"/>
    <property type="evidence" value="ECO:0007669"/>
    <property type="project" value="InterPro"/>
</dbReference>
<evidence type="ECO:0000313" key="5">
    <source>
        <dbReference type="Proteomes" id="UP000070352"/>
    </source>
</evidence>
<sequence length="295" mass="33921">MKKHLLLFILLFTLFLSACSNNTTAPVQPKENENSTVETDKGQINEQTNQVTEEENNQASNQGKDQEVNQQTQTDQNVYVVNPKTFKIQAKKPTEQKIVLLTFDDGPVGDNTIEILNVLDKYNAKAIWFINGFNYGYNYQPSPKKAEKFKNNLLEIQKRGHLIGNHTWEHNNLRNLTPEQTRNEIVKLNDLIVSITGEKPQYFRAPFGIYSEETYKVLKEEKMQPMNWSVGSLDWELKNPEDVVKQTVSTIHDGANILMHDKEVTAKALDQILIKLEQENYKFVLPNQVDLNGLE</sequence>
<dbReference type="GO" id="GO:0016810">
    <property type="term" value="F:hydrolase activity, acting on carbon-nitrogen (but not peptide) bonds"/>
    <property type="evidence" value="ECO:0007669"/>
    <property type="project" value="InterPro"/>
</dbReference>
<organism evidence="4 5">
    <name type="scientific">Tepidibacillus decaturensis</name>
    <dbReference type="NCBI Taxonomy" id="1413211"/>
    <lineage>
        <taxon>Bacteria</taxon>
        <taxon>Bacillati</taxon>
        <taxon>Bacillota</taxon>
        <taxon>Bacilli</taxon>
        <taxon>Bacillales</taxon>
        <taxon>Bacillaceae</taxon>
        <taxon>Tepidibacillus</taxon>
    </lineage>
</organism>
<dbReference type="InterPro" id="IPR011330">
    <property type="entry name" value="Glyco_hydro/deAcase_b/a-brl"/>
</dbReference>
<protein>
    <recommendedName>
        <fullName evidence="3">NodB homology domain-containing protein</fullName>
    </recommendedName>
</protein>
<evidence type="ECO:0000313" key="4">
    <source>
        <dbReference type="EMBL" id="KXG44373.1"/>
    </source>
</evidence>
<dbReference type="InterPro" id="IPR050248">
    <property type="entry name" value="Polysacc_deacetylase_ArnD"/>
</dbReference>
<keyword evidence="5" id="KW-1185">Reference proteome</keyword>
<dbReference type="Proteomes" id="UP000070352">
    <property type="component" value="Unassembled WGS sequence"/>
</dbReference>
<dbReference type="OrthoDB" id="9806342at2"/>
<dbReference type="InterPro" id="IPR002509">
    <property type="entry name" value="NODB_dom"/>
</dbReference>